<comment type="function">
    <text evidence="7">Located at the top of the head of the 30S subunit, it contacts several helices of the 16S rRNA. In the 70S ribosome it contacts the 23S rRNA (bridge B1a) and protein L5 of the 50S subunit (bridge B1b), connecting the 2 subunits; these bridges are implicated in subunit movement. Contacts the tRNAs in the A and P-sites.</text>
</comment>
<dbReference type="Pfam" id="PF00416">
    <property type="entry name" value="Ribosomal_S13"/>
    <property type="match status" value="1"/>
</dbReference>
<dbReference type="NCBIfam" id="TIGR03631">
    <property type="entry name" value="uS13_bact"/>
    <property type="match status" value="1"/>
</dbReference>
<feature type="coiled-coil region" evidence="9">
    <location>
        <begin position="39"/>
        <end position="66"/>
    </location>
</feature>
<sequence>MARIAGVDLPEQKRVDIGLTYIFGIGRSNVGQVIKEANVDGAKRVKDLTEEEINKLQKAVEQFKVEGDLKQEIEQNIKRLEEIGSYRGTRHRKGLPSRGQRTRSNARTKRGKRKTVGTVRKEVVTKMGGPSAGPEGGKAQ</sequence>
<organism evidence="11 12">
    <name type="scientific">Candidatus Daviesbacteria bacterium RIFCSPHIGHO2_01_FULL_40_11</name>
    <dbReference type="NCBI Taxonomy" id="1797762"/>
    <lineage>
        <taxon>Bacteria</taxon>
        <taxon>Candidatus Daviesiibacteriota</taxon>
    </lineage>
</organism>
<dbReference type="GO" id="GO:0005829">
    <property type="term" value="C:cytosol"/>
    <property type="evidence" value="ECO:0007669"/>
    <property type="project" value="TreeGrafter"/>
</dbReference>
<dbReference type="InterPro" id="IPR019980">
    <property type="entry name" value="Ribosomal_uS13_bac-type"/>
</dbReference>
<dbReference type="PANTHER" id="PTHR10871:SF1">
    <property type="entry name" value="SMALL RIBOSOMAL SUBUNIT PROTEIN US13M"/>
    <property type="match status" value="1"/>
</dbReference>
<evidence type="ECO:0000256" key="10">
    <source>
        <dbReference type="SAM" id="MobiDB-lite"/>
    </source>
</evidence>
<evidence type="ECO:0000256" key="8">
    <source>
        <dbReference type="RuleBase" id="RU003830"/>
    </source>
</evidence>
<dbReference type="GO" id="GO:0003735">
    <property type="term" value="F:structural constituent of ribosome"/>
    <property type="evidence" value="ECO:0007669"/>
    <property type="project" value="InterPro"/>
</dbReference>
<evidence type="ECO:0000256" key="5">
    <source>
        <dbReference type="ARBA" id="ARBA00023274"/>
    </source>
</evidence>
<feature type="region of interest" description="Disordered" evidence="10">
    <location>
        <begin position="87"/>
        <end position="140"/>
    </location>
</feature>
<dbReference type="GO" id="GO:0015935">
    <property type="term" value="C:small ribosomal subunit"/>
    <property type="evidence" value="ECO:0007669"/>
    <property type="project" value="TreeGrafter"/>
</dbReference>
<dbReference type="GO" id="GO:0019843">
    <property type="term" value="F:rRNA binding"/>
    <property type="evidence" value="ECO:0007669"/>
    <property type="project" value="UniProtKB-UniRule"/>
</dbReference>
<dbReference type="GO" id="GO:0006412">
    <property type="term" value="P:translation"/>
    <property type="evidence" value="ECO:0007669"/>
    <property type="project" value="UniProtKB-UniRule"/>
</dbReference>
<evidence type="ECO:0000256" key="4">
    <source>
        <dbReference type="ARBA" id="ARBA00022980"/>
    </source>
</evidence>
<dbReference type="InterPro" id="IPR027437">
    <property type="entry name" value="Rbsml_uS13_C"/>
</dbReference>
<feature type="compositionally biased region" description="Basic residues" evidence="10">
    <location>
        <begin position="88"/>
        <end position="115"/>
    </location>
</feature>
<dbReference type="InterPro" id="IPR001892">
    <property type="entry name" value="Ribosomal_uS13"/>
</dbReference>
<keyword evidence="4 7" id="KW-0689">Ribosomal protein</keyword>
<evidence type="ECO:0000256" key="1">
    <source>
        <dbReference type="ARBA" id="ARBA00008080"/>
    </source>
</evidence>
<dbReference type="PANTHER" id="PTHR10871">
    <property type="entry name" value="30S RIBOSOMAL PROTEIN S13/40S RIBOSOMAL PROTEIN S18"/>
    <property type="match status" value="1"/>
</dbReference>
<dbReference type="SUPFAM" id="SSF46946">
    <property type="entry name" value="S13-like H2TH domain"/>
    <property type="match status" value="1"/>
</dbReference>
<keyword evidence="9" id="KW-0175">Coiled coil</keyword>
<dbReference type="Gene3D" id="1.10.8.50">
    <property type="match status" value="1"/>
</dbReference>
<evidence type="ECO:0000256" key="9">
    <source>
        <dbReference type="SAM" id="Coils"/>
    </source>
</evidence>
<evidence type="ECO:0000313" key="11">
    <source>
        <dbReference type="EMBL" id="OGE29366.1"/>
    </source>
</evidence>
<dbReference type="InterPro" id="IPR010979">
    <property type="entry name" value="Ribosomal_uS13-like_H2TH"/>
</dbReference>
<comment type="similarity">
    <text evidence="1 7 8">Belongs to the universal ribosomal protein uS13 family.</text>
</comment>
<accession>A0A1F5JL76</accession>
<dbReference type="EMBL" id="MFCP01000007">
    <property type="protein sequence ID" value="OGE29366.1"/>
    <property type="molecule type" value="Genomic_DNA"/>
</dbReference>
<dbReference type="FunFam" id="1.10.8.50:FF:000001">
    <property type="entry name" value="30S ribosomal protein S13"/>
    <property type="match status" value="1"/>
</dbReference>
<evidence type="ECO:0000256" key="7">
    <source>
        <dbReference type="HAMAP-Rule" id="MF_01315"/>
    </source>
</evidence>
<dbReference type="HAMAP" id="MF_01315">
    <property type="entry name" value="Ribosomal_uS13"/>
    <property type="match status" value="1"/>
</dbReference>
<gene>
    <name evidence="7" type="primary">rpsM</name>
    <name evidence="11" type="ORF">A2867_03110</name>
</gene>
<evidence type="ECO:0000256" key="2">
    <source>
        <dbReference type="ARBA" id="ARBA00022730"/>
    </source>
</evidence>
<proteinExistence type="inferred from homology"/>
<dbReference type="AlphaFoldDB" id="A0A1F5JL76"/>
<dbReference type="Gene3D" id="4.10.910.10">
    <property type="entry name" value="30s ribosomal protein s13, domain 2"/>
    <property type="match status" value="1"/>
</dbReference>
<dbReference type="GO" id="GO:0000049">
    <property type="term" value="F:tRNA binding"/>
    <property type="evidence" value="ECO:0007669"/>
    <property type="project" value="UniProtKB-UniRule"/>
</dbReference>
<evidence type="ECO:0000256" key="3">
    <source>
        <dbReference type="ARBA" id="ARBA00022884"/>
    </source>
</evidence>
<keyword evidence="3 7" id="KW-0694">RNA-binding</keyword>
<name>A0A1F5JL76_9BACT</name>
<evidence type="ECO:0000256" key="6">
    <source>
        <dbReference type="ARBA" id="ARBA00035166"/>
    </source>
</evidence>
<dbReference type="PIRSF" id="PIRSF002134">
    <property type="entry name" value="Ribosomal_S13"/>
    <property type="match status" value="1"/>
</dbReference>
<keyword evidence="2 7" id="KW-0699">rRNA-binding</keyword>
<comment type="caution">
    <text evidence="11">The sequence shown here is derived from an EMBL/GenBank/DDBJ whole genome shotgun (WGS) entry which is preliminary data.</text>
</comment>
<dbReference type="Proteomes" id="UP000177555">
    <property type="component" value="Unassembled WGS sequence"/>
</dbReference>
<comment type="subunit">
    <text evidence="7">Part of the 30S ribosomal subunit. Forms a loose heterodimer with protein S19. Forms two bridges to the 50S subunit in the 70S ribosome.</text>
</comment>
<evidence type="ECO:0000313" key="12">
    <source>
        <dbReference type="Proteomes" id="UP000177555"/>
    </source>
</evidence>
<dbReference type="PROSITE" id="PS50159">
    <property type="entry name" value="RIBOSOMAL_S13_2"/>
    <property type="match status" value="1"/>
</dbReference>
<feature type="compositionally biased region" description="Gly residues" evidence="10">
    <location>
        <begin position="130"/>
        <end position="140"/>
    </location>
</feature>
<keyword evidence="7" id="KW-0820">tRNA-binding</keyword>
<reference evidence="11 12" key="1">
    <citation type="journal article" date="2016" name="Nat. Commun.">
        <title>Thousands of microbial genomes shed light on interconnected biogeochemical processes in an aquifer system.</title>
        <authorList>
            <person name="Anantharaman K."/>
            <person name="Brown C.T."/>
            <person name="Hug L.A."/>
            <person name="Sharon I."/>
            <person name="Castelle C.J."/>
            <person name="Probst A.J."/>
            <person name="Thomas B.C."/>
            <person name="Singh A."/>
            <person name="Wilkins M.J."/>
            <person name="Karaoz U."/>
            <person name="Brodie E.L."/>
            <person name="Williams K.H."/>
            <person name="Hubbard S.S."/>
            <person name="Banfield J.F."/>
        </authorList>
    </citation>
    <scope>NUCLEOTIDE SEQUENCE [LARGE SCALE GENOMIC DNA]</scope>
</reference>
<protein>
    <recommendedName>
        <fullName evidence="6 7">Small ribosomal subunit protein uS13</fullName>
    </recommendedName>
</protein>
<keyword evidence="5 7" id="KW-0687">Ribonucleoprotein</keyword>